<evidence type="ECO:0000313" key="1">
    <source>
        <dbReference type="EMBL" id="HIW80357.1"/>
    </source>
</evidence>
<dbReference type="Gene3D" id="2.160.10.10">
    <property type="entry name" value="Hexapeptide repeat proteins"/>
    <property type="match status" value="1"/>
</dbReference>
<evidence type="ECO:0000313" key="2">
    <source>
        <dbReference type="Proteomes" id="UP000824265"/>
    </source>
</evidence>
<organism evidence="1 2">
    <name type="scientific">Candidatus Acetatifactor stercoripullorum</name>
    <dbReference type="NCBI Taxonomy" id="2838414"/>
    <lineage>
        <taxon>Bacteria</taxon>
        <taxon>Bacillati</taxon>
        <taxon>Bacillota</taxon>
        <taxon>Clostridia</taxon>
        <taxon>Lachnospirales</taxon>
        <taxon>Lachnospiraceae</taxon>
        <taxon>Acetatifactor</taxon>
    </lineage>
</organism>
<dbReference type="Proteomes" id="UP000824265">
    <property type="component" value="Unassembled WGS sequence"/>
</dbReference>
<dbReference type="InterPro" id="IPR011004">
    <property type="entry name" value="Trimer_LpxA-like_sf"/>
</dbReference>
<reference evidence="1" key="2">
    <citation type="submission" date="2021-04" db="EMBL/GenBank/DDBJ databases">
        <authorList>
            <person name="Gilroy R."/>
        </authorList>
    </citation>
    <scope>NUCLEOTIDE SEQUENCE</scope>
    <source>
        <strain evidence="1">CHK195-6426</strain>
    </source>
</reference>
<gene>
    <name evidence="1" type="ORF">H9742_02335</name>
</gene>
<sequence>MYISLSQAELKAYIASQLNVFFPDKYEFKGGDIDQAFSRALERTENCFCYINNSAYSDNQGNTFFSHLHSDQYASFLYYLANSLWDISANKPICDKLIYLNKMLNGFFYSYKGKLPDIFFFTHPIGTVIGNADYSNFLVISQNVTINTGEDKDGKLAPKLGKGLYLAAGAKIIGNEPIGDKVSIGVDVLVYNQKVEDNQVVERTPNGDILIRNRKKRVCKAQQYFNVEIK</sequence>
<name>A0A9D1R3L2_9FIRM</name>
<proteinExistence type="predicted"/>
<dbReference type="AlphaFoldDB" id="A0A9D1R3L2"/>
<protein>
    <recommendedName>
        <fullName evidence="3">Serine O-acetyltransferase</fullName>
    </recommendedName>
</protein>
<evidence type="ECO:0008006" key="3">
    <source>
        <dbReference type="Google" id="ProtNLM"/>
    </source>
</evidence>
<comment type="caution">
    <text evidence="1">The sequence shown here is derived from an EMBL/GenBank/DDBJ whole genome shotgun (WGS) entry which is preliminary data.</text>
</comment>
<reference evidence="1" key="1">
    <citation type="journal article" date="2021" name="PeerJ">
        <title>Extensive microbial diversity within the chicken gut microbiome revealed by metagenomics and culture.</title>
        <authorList>
            <person name="Gilroy R."/>
            <person name="Ravi A."/>
            <person name="Getino M."/>
            <person name="Pursley I."/>
            <person name="Horton D.L."/>
            <person name="Alikhan N.F."/>
            <person name="Baker D."/>
            <person name="Gharbi K."/>
            <person name="Hall N."/>
            <person name="Watson M."/>
            <person name="Adriaenssens E.M."/>
            <person name="Foster-Nyarko E."/>
            <person name="Jarju S."/>
            <person name="Secka A."/>
            <person name="Antonio M."/>
            <person name="Oren A."/>
            <person name="Chaudhuri R.R."/>
            <person name="La Ragione R."/>
            <person name="Hildebrand F."/>
            <person name="Pallen M.J."/>
        </authorList>
    </citation>
    <scope>NUCLEOTIDE SEQUENCE</scope>
    <source>
        <strain evidence="1">CHK195-6426</strain>
    </source>
</reference>
<dbReference type="SUPFAM" id="SSF51161">
    <property type="entry name" value="Trimeric LpxA-like enzymes"/>
    <property type="match status" value="1"/>
</dbReference>
<dbReference type="EMBL" id="DXGH01000010">
    <property type="protein sequence ID" value="HIW80357.1"/>
    <property type="molecule type" value="Genomic_DNA"/>
</dbReference>
<accession>A0A9D1R3L2</accession>